<dbReference type="AlphaFoldDB" id="A0AAW2JHM4"/>
<dbReference type="SUPFAM" id="SSF56672">
    <property type="entry name" value="DNA/RNA polymerases"/>
    <property type="match status" value="1"/>
</dbReference>
<dbReference type="Pfam" id="PF00078">
    <property type="entry name" value="RVT_1"/>
    <property type="match status" value="1"/>
</dbReference>
<dbReference type="PROSITE" id="PS50878">
    <property type="entry name" value="RT_POL"/>
    <property type="match status" value="1"/>
</dbReference>
<gene>
    <name evidence="2" type="ORF">Sangu_3237400</name>
</gene>
<comment type="caution">
    <text evidence="2">The sequence shown here is derived from an EMBL/GenBank/DDBJ whole genome shotgun (WGS) entry which is preliminary data.</text>
</comment>
<dbReference type="InterPro" id="IPR043502">
    <property type="entry name" value="DNA/RNA_pol_sf"/>
</dbReference>
<evidence type="ECO:0000313" key="2">
    <source>
        <dbReference type="EMBL" id="KAL0293418.1"/>
    </source>
</evidence>
<dbReference type="PANTHER" id="PTHR33116">
    <property type="entry name" value="REVERSE TRANSCRIPTASE ZINC-BINDING DOMAIN-CONTAINING PROTEIN-RELATED-RELATED"/>
    <property type="match status" value="1"/>
</dbReference>
<proteinExistence type="predicted"/>
<protein>
    <recommendedName>
        <fullName evidence="1">Reverse transcriptase domain-containing protein</fullName>
    </recommendedName>
</protein>
<sequence length="144" mass="16329">MPSYQEEVFSDNILLAQELLAGYNQMRLPERCTLKLDIQKAYDSVEWDFLLAVLKLFNFPDQFIAIIEQCISTASFSVSLNGSIHGFFKGGRGLRQGDPMSPYLFVFGDGNLELASQTQNSQCNPFPVPLEMQRTWSSESMLCR</sequence>
<dbReference type="InterPro" id="IPR000477">
    <property type="entry name" value="RT_dom"/>
</dbReference>
<name>A0AAW2JHM4_9LAMI</name>
<evidence type="ECO:0000259" key="1">
    <source>
        <dbReference type="PROSITE" id="PS50878"/>
    </source>
</evidence>
<dbReference type="PANTHER" id="PTHR33116:SF80">
    <property type="entry name" value="REVERSE TRANSCRIPTASE ZINC-BINDING DOMAIN-CONTAINING PROTEIN"/>
    <property type="match status" value="1"/>
</dbReference>
<feature type="domain" description="Reverse transcriptase" evidence="1">
    <location>
        <begin position="1"/>
        <end position="144"/>
    </location>
</feature>
<accession>A0AAW2JHM4</accession>
<dbReference type="EMBL" id="JACGWK010001025">
    <property type="protein sequence ID" value="KAL0293418.1"/>
    <property type="molecule type" value="Genomic_DNA"/>
</dbReference>
<reference evidence="2" key="2">
    <citation type="journal article" date="2024" name="Plant">
        <title>Genomic evolution and insights into agronomic trait innovations of Sesamum species.</title>
        <authorList>
            <person name="Miao H."/>
            <person name="Wang L."/>
            <person name="Qu L."/>
            <person name="Liu H."/>
            <person name="Sun Y."/>
            <person name="Le M."/>
            <person name="Wang Q."/>
            <person name="Wei S."/>
            <person name="Zheng Y."/>
            <person name="Lin W."/>
            <person name="Duan Y."/>
            <person name="Cao H."/>
            <person name="Xiong S."/>
            <person name="Wang X."/>
            <person name="Wei L."/>
            <person name="Li C."/>
            <person name="Ma Q."/>
            <person name="Ju M."/>
            <person name="Zhao R."/>
            <person name="Li G."/>
            <person name="Mu C."/>
            <person name="Tian Q."/>
            <person name="Mei H."/>
            <person name="Zhang T."/>
            <person name="Gao T."/>
            <person name="Zhang H."/>
        </authorList>
    </citation>
    <scope>NUCLEOTIDE SEQUENCE</scope>
    <source>
        <strain evidence="2">G01</strain>
    </source>
</reference>
<organism evidence="2">
    <name type="scientific">Sesamum angustifolium</name>
    <dbReference type="NCBI Taxonomy" id="2727405"/>
    <lineage>
        <taxon>Eukaryota</taxon>
        <taxon>Viridiplantae</taxon>
        <taxon>Streptophyta</taxon>
        <taxon>Embryophyta</taxon>
        <taxon>Tracheophyta</taxon>
        <taxon>Spermatophyta</taxon>
        <taxon>Magnoliopsida</taxon>
        <taxon>eudicotyledons</taxon>
        <taxon>Gunneridae</taxon>
        <taxon>Pentapetalae</taxon>
        <taxon>asterids</taxon>
        <taxon>lamiids</taxon>
        <taxon>Lamiales</taxon>
        <taxon>Pedaliaceae</taxon>
        <taxon>Sesamum</taxon>
    </lineage>
</organism>
<reference evidence="2" key="1">
    <citation type="submission" date="2020-06" db="EMBL/GenBank/DDBJ databases">
        <authorList>
            <person name="Li T."/>
            <person name="Hu X."/>
            <person name="Zhang T."/>
            <person name="Song X."/>
            <person name="Zhang H."/>
            <person name="Dai N."/>
            <person name="Sheng W."/>
            <person name="Hou X."/>
            <person name="Wei L."/>
        </authorList>
    </citation>
    <scope>NUCLEOTIDE SEQUENCE</scope>
    <source>
        <strain evidence="2">G01</strain>
        <tissue evidence="2">Leaf</tissue>
    </source>
</reference>